<dbReference type="PANTHER" id="PTHR12277">
    <property type="entry name" value="ALPHA/BETA HYDROLASE DOMAIN-CONTAINING PROTEIN"/>
    <property type="match status" value="1"/>
</dbReference>
<evidence type="ECO:0000259" key="1">
    <source>
        <dbReference type="Pfam" id="PF12146"/>
    </source>
</evidence>
<accession>A0A654DM35</accession>
<dbReference type="RefSeq" id="WP_159332938.1">
    <property type="nucleotide sequence ID" value="NZ_CP068086.1"/>
</dbReference>
<keyword evidence="2" id="KW-0808">Transferase</keyword>
<dbReference type="PANTHER" id="PTHR12277:SF81">
    <property type="entry name" value="PROTEIN ABHD13"/>
    <property type="match status" value="1"/>
</dbReference>
<name>A0A2X2J2J2_SPHMU</name>
<evidence type="ECO:0000313" key="5">
    <source>
        <dbReference type="Proteomes" id="UP000432350"/>
    </source>
</evidence>
<sequence length="289" mass="33324">MHVNNTTALTKFYRHIWSRPMLLLLLFIFSYLVVHAQANSKAKVKPNWNEILEEQLFPSKKLQDSTFHFQGKYEEKFITTADHVKLHGILFKADKSKGLIFYLHGSNGAVDTWGKIANIYTDNGYDLFMLDYRGYGKSEGKVTNEELLYSDLQIVYDNLKQHYPEDHIIIIGQSMGTALASTIASHNAPKILILQAPYYSFEDWTQHIAPELDTSGLPFHFDNASALQKVKCRTIIFHGDQDKAVYFDSSIKLSRFFKKQDKLIRLAKEGHNDFSKNKDYLHAIAKLLR</sequence>
<dbReference type="Gene3D" id="3.40.50.1820">
    <property type="entry name" value="alpha/beta hydrolase"/>
    <property type="match status" value="1"/>
</dbReference>
<reference evidence="3 5" key="2">
    <citation type="submission" date="2019-10" db="EMBL/GenBank/DDBJ databases">
        <authorList>
            <person name="Karimi E."/>
        </authorList>
    </citation>
    <scope>NUCLEOTIDE SEQUENCE [LARGE SCALE GENOMIC DNA]</scope>
    <source>
        <strain evidence="3">Sphingobacterium sp. 8BC</strain>
    </source>
</reference>
<dbReference type="EMBL" id="UAUU01000008">
    <property type="protein sequence ID" value="SPZ85926.1"/>
    <property type="molecule type" value="Genomic_DNA"/>
</dbReference>
<feature type="domain" description="Serine aminopeptidase S33" evidence="1">
    <location>
        <begin position="95"/>
        <end position="202"/>
    </location>
</feature>
<reference evidence="2 4" key="1">
    <citation type="submission" date="2018-06" db="EMBL/GenBank/DDBJ databases">
        <authorList>
            <consortium name="Pathogen Informatics"/>
            <person name="Doyle S."/>
        </authorList>
    </citation>
    <scope>NUCLEOTIDE SEQUENCE [LARGE SCALE GENOMIC DNA]</scope>
    <source>
        <strain evidence="2 4">NCTC11343</strain>
    </source>
</reference>
<dbReference type="InterPro" id="IPR022742">
    <property type="entry name" value="Hydrolase_4"/>
</dbReference>
<dbReference type="InterPro" id="IPR029058">
    <property type="entry name" value="AB_hydrolase_fold"/>
</dbReference>
<dbReference type="Pfam" id="PF12146">
    <property type="entry name" value="Hydrolase_4"/>
    <property type="match status" value="1"/>
</dbReference>
<dbReference type="SUPFAM" id="SSF53474">
    <property type="entry name" value="alpha/beta-Hydrolases"/>
    <property type="match status" value="1"/>
</dbReference>
<evidence type="ECO:0000313" key="3">
    <source>
        <dbReference type="EMBL" id="VXD05424.1"/>
    </source>
</evidence>
<dbReference type="EMBL" id="CABWMV010000025">
    <property type="protein sequence ID" value="VXD05424.1"/>
    <property type="molecule type" value="Genomic_DNA"/>
</dbReference>
<gene>
    <name evidence="2" type="ORF">NCTC11343_02491</name>
    <name evidence="3" type="ORF">SPHINGO8BC_60501</name>
</gene>
<protein>
    <submittedName>
        <fullName evidence="2">Acetoin dehydrogenase E2 subunit dihydrolipoyllysine-residue acetyltransferase</fullName>
    </submittedName>
</protein>
<dbReference type="AlphaFoldDB" id="A0A2X2J2J2"/>
<organism evidence="2 4">
    <name type="scientific">Sphingobacterium multivorum</name>
    <dbReference type="NCBI Taxonomy" id="28454"/>
    <lineage>
        <taxon>Bacteria</taxon>
        <taxon>Pseudomonadati</taxon>
        <taxon>Bacteroidota</taxon>
        <taxon>Sphingobacteriia</taxon>
        <taxon>Sphingobacteriales</taxon>
        <taxon>Sphingobacteriaceae</taxon>
        <taxon>Sphingobacterium</taxon>
    </lineage>
</organism>
<evidence type="ECO:0000313" key="4">
    <source>
        <dbReference type="Proteomes" id="UP000251241"/>
    </source>
</evidence>
<proteinExistence type="predicted"/>
<dbReference type="Proteomes" id="UP000251241">
    <property type="component" value="Unassembled WGS sequence"/>
</dbReference>
<accession>A0A2X2J2J2</accession>
<dbReference type="GeneID" id="97180804"/>
<dbReference type="GO" id="GO:0016740">
    <property type="term" value="F:transferase activity"/>
    <property type="evidence" value="ECO:0007669"/>
    <property type="project" value="UniProtKB-KW"/>
</dbReference>
<dbReference type="Proteomes" id="UP000432350">
    <property type="component" value="Unassembled WGS sequence"/>
</dbReference>
<evidence type="ECO:0000313" key="2">
    <source>
        <dbReference type="EMBL" id="SPZ85926.1"/>
    </source>
</evidence>